<dbReference type="FunFam" id="3.30.310.10:FF:000005">
    <property type="entry name" value="TATA box-binding protein-like 1"/>
    <property type="match status" value="1"/>
</dbReference>
<dbReference type="InterPro" id="IPR033710">
    <property type="entry name" value="TBP_eukaryotic"/>
</dbReference>
<dbReference type="InterPro" id="IPR012295">
    <property type="entry name" value="TBP_dom_sf"/>
</dbReference>
<evidence type="ECO:0000256" key="6">
    <source>
        <dbReference type="ARBA" id="ARBA00023163"/>
    </source>
</evidence>
<keyword evidence="3" id="KW-0677">Repeat</keyword>
<dbReference type="PRINTS" id="PR00686">
    <property type="entry name" value="TIFACTORIID"/>
</dbReference>
<comment type="similarity">
    <text evidence="2">Belongs to the TBP family.</text>
</comment>
<evidence type="ECO:0000256" key="1">
    <source>
        <dbReference type="ARBA" id="ARBA00004123"/>
    </source>
</evidence>
<organism evidence="8">
    <name type="scientific">Phenacoccus solenopsis</name>
    <name type="common">Solenopsis mealybug</name>
    <dbReference type="NCBI Taxonomy" id="483260"/>
    <lineage>
        <taxon>Eukaryota</taxon>
        <taxon>Metazoa</taxon>
        <taxon>Ecdysozoa</taxon>
        <taxon>Arthropoda</taxon>
        <taxon>Hexapoda</taxon>
        <taxon>Insecta</taxon>
        <taxon>Pterygota</taxon>
        <taxon>Neoptera</taxon>
        <taxon>Paraneoptera</taxon>
        <taxon>Hemiptera</taxon>
        <taxon>Sternorrhyncha</taxon>
        <taxon>Coccoidea</taxon>
        <taxon>Pseudococcidae</taxon>
        <taxon>Phenacoccus</taxon>
    </lineage>
</organism>
<keyword evidence="5" id="KW-0238">DNA-binding</keyword>
<dbReference type="SUPFAM" id="SSF55945">
    <property type="entry name" value="TATA-box binding protein-like"/>
    <property type="match status" value="2"/>
</dbReference>
<keyword evidence="7" id="KW-0539">Nucleus</keyword>
<evidence type="ECO:0000256" key="5">
    <source>
        <dbReference type="ARBA" id="ARBA00023125"/>
    </source>
</evidence>
<dbReference type="GO" id="GO:0032991">
    <property type="term" value="C:protein-containing complex"/>
    <property type="evidence" value="ECO:0007669"/>
    <property type="project" value="UniProtKB-ARBA"/>
</dbReference>
<keyword evidence="6" id="KW-0804">Transcription</keyword>
<evidence type="ECO:0000256" key="7">
    <source>
        <dbReference type="ARBA" id="ARBA00023242"/>
    </source>
</evidence>
<evidence type="ECO:0000256" key="2">
    <source>
        <dbReference type="ARBA" id="ARBA00005560"/>
    </source>
</evidence>
<evidence type="ECO:0000313" key="8">
    <source>
        <dbReference type="EMBL" id="AIS22435.1"/>
    </source>
</evidence>
<dbReference type="CDD" id="cd04516">
    <property type="entry name" value="TBP_eukaryotes"/>
    <property type="match status" value="1"/>
</dbReference>
<dbReference type="GO" id="GO:0000978">
    <property type="term" value="F:RNA polymerase II cis-regulatory region sequence-specific DNA binding"/>
    <property type="evidence" value="ECO:0007669"/>
    <property type="project" value="UniProtKB-ARBA"/>
</dbReference>
<evidence type="ECO:0000256" key="4">
    <source>
        <dbReference type="ARBA" id="ARBA00023015"/>
    </source>
</evidence>
<dbReference type="GO" id="GO:0001092">
    <property type="term" value="F:TFIIA-class transcription factor complex binding"/>
    <property type="evidence" value="ECO:0007669"/>
    <property type="project" value="UniProtKB-ARBA"/>
</dbReference>
<reference evidence="8" key="1">
    <citation type="submission" date="2014-07" db="EMBL/GenBank/DDBJ databases">
        <title>Selection of reference genes in Phenacoccus solenopsis Tinsley under different temperatures.</title>
        <authorList>
            <person name="Chen F."/>
        </authorList>
    </citation>
    <scope>NUCLEOTIDE SEQUENCE</scope>
</reference>
<protein>
    <submittedName>
        <fullName evidence="8">TATA-box-binding protein</fullName>
    </submittedName>
</protein>
<comment type="subcellular location">
    <subcellularLocation>
        <location evidence="1">Nucleus</location>
    </subcellularLocation>
</comment>
<sequence>MTSTQPTEADVRPSVYIQNIVCSVNLGCTLDLTDVNNRLRLSEYNPKRFPGAVLRLLEPKVTALTFSTGKMVVCGAKHETLANLGARKLARILQKIGNNVQLKDFKINNMLATCDLKFPIRLEDLNESHAQFSRYEPELFPALIYRLVRPRTVMLIFVNGKIVITGGKSREELQQALDLMYPILRSFRKS</sequence>
<dbReference type="FunFam" id="3.30.310.10:FF:000002">
    <property type="entry name" value="TATA-box-binding protein 2"/>
    <property type="match status" value="1"/>
</dbReference>
<dbReference type="EMBL" id="KM098146">
    <property type="protein sequence ID" value="AIS22435.1"/>
    <property type="molecule type" value="mRNA"/>
</dbReference>
<dbReference type="PROSITE" id="PS00351">
    <property type="entry name" value="TFIID"/>
    <property type="match status" value="1"/>
</dbReference>
<keyword evidence="4" id="KW-0805">Transcription regulation</keyword>
<dbReference type="GO" id="GO:0042797">
    <property type="term" value="P:tRNA transcription by RNA polymerase III"/>
    <property type="evidence" value="ECO:0007669"/>
    <property type="project" value="UniProtKB-ARBA"/>
</dbReference>
<dbReference type="HAMAP" id="MF_00408">
    <property type="entry name" value="TATA_bind_prot_arch"/>
    <property type="match status" value="1"/>
</dbReference>
<proteinExistence type="evidence at transcript level"/>
<dbReference type="GO" id="GO:0005634">
    <property type="term" value="C:nucleus"/>
    <property type="evidence" value="ECO:0007669"/>
    <property type="project" value="UniProtKB-SubCell"/>
</dbReference>
<evidence type="ECO:0000256" key="3">
    <source>
        <dbReference type="ARBA" id="ARBA00022737"/>
    </source>
</evidence>
<dbReference type="Pfam" id="PF00352">
    <property type="entry name" value="TBP"/>
    <property type="match status" value="2"/>
</dbReference>
<dbReference type="AlphaFoldDB" id="A0A096ZN73"/>
<name>A0A096ZN73_9HEMI</name>
<dbReference type="InterPro" id="IPR030491">
    <property type="entry name" value="TBP_CS"/>
</dbReference>
<dbReference type="InterPro" id="IPR000814">
    <property type="entry name" value="TBP"/>
</dbReference>
<accession>A0A096ZN73</accession>
<feature type="non-terminal residue" evidence="8">
    <location>
        <position position="1"/>
    </location>
</feature>
<dbReference type="GO" id="GO:0000992">
    <property type="term" value="F:RNA polymerase III cis-regulatory region sequence-specific DNA binding"/>
    <property type="evidence" value="ECO:0007669"/>
    <property type="project" value="UniProtKB-ARBA"/>
</dbReference>
<dbReference type="PANTHER" id="PTHR10126">
    <property type="entry name" value="TATA-BOX BINDING PROTEIN"/>
    <property type="match status" value="1"/>
</dbReference>
<dbReference type="GO" id="GO:0006352">
    <property type="term" value="P:DNA-templated transcription initiation"/>
    <property type="evidence" value="ECO:0007669"/>
    <property type="project" value="InterPro"/>
</dbReference>
<dbReference type="Gene3D" id="3.30.310.10">
    <property type="entry name" value="TATA-Binding Protein"/>
    <property type="match status" value="2"/>
</dbReference>